<dbReference type="SUPFAM" id="SSF47095">
    <property type="entry name" value="HMG-box"/>
    <property type="match status" value="1"/>
</dbReference>
<evidence type="ECO:0000256" key="4">
    <source>
        <dbReference type="SAM" id="MobiDB-lite"/>
    </source>
</evidence>
<evidence type="ECO:0000256" key="2">
    <source>
        <dbReference type="ARBA" id="ARBA00023242"/>
    </source>
</evidence>
<dbReference type="Proteomes" id="UP000559256">
    <property type="component" value="Unassembled WGS sequence"/>
</dbReference>
<feature type="compositionally biased region" description="Low complexity" evidence="4">
    <location>
        <begin position="51"/>
        <end position="63"/>
    </location>
</feature>
<dbReference type="GO" id="GO:0000978">
    <property type="term" value="F:RNA polymerase II cis-regulatory region sequence-specific DNA binding"/>
    <property type="evidence" value="ECO:0007669"/>
    <property type="project" value="TreeGrafter"/>
</dbReference>
<dbReference type="CDD" id="cd01389">
    <property type="entry name" value="HMG-box_ROX1-like"/>
    <property type="match status" value="1"/>
</dbReference>
<keyword evidence="2 3" id="KW-0539">Nucleus</keyword>
<organism evidence="6 7">
    <name type="scientific">Tetrapyrgos nigripes</name>
    <dbReference type="NCBI Taxonomy" id="182062"/>
    <lineage>
        <taxon>Eukaryota</taxon>
        <taxon>Fungi</taxon>
        <taxon>Dikarya</taxon>
        <taxon>Basidiomycota</taxon>
        <taxon>Agaricomycotina</taxon>
        <taxon>Agaricomycetes</taxon>
        <taxon>Agaricomycetidae</taxon>
        <taxon>Agaricales</taxon>
        <taxon>Marasmiineae</taxon>
        <taxon>Marasmiaceae</taxon>
        <taxon>Tetrapyrgos</taxon>
    </lineage>
</organism>
<dbReference type="Pfam" id="PF00505">
    <property type="entry name" value="HMG_box"/>
    <property type="match status" value="1"/>
</dbReference>
<dbReference type="InterPro" id="IPR036910">
    <property type="entry name" value="HMG_box_dom_sf"/>
</dbReference>
<reference evidence="6 7" key="1">
    <citation type="journal article" date="2020" name="ISME J.">
        <title>Uncovering the hidden diversity of litter-decomposition mechanisms in mushroom-forming fungi.</title>
        <authorList>
            <person name="Floudas D."/>
            <person name="Bentzer J."/>
            <person name="Ahren D."/>
            <person name="Johansson T."/>
            <person name="Persson P."/>
            <person name="Tunlid A."/>
        </authorList>
    </citation>
    <scope>NUCLEOTIDE SEQUENCE [LARGE SCALE GENOMIC DNA]</scope>
    <source>
        <strain evidence="6 7">CBS 291.85</strain>
    </source>
</reference>
<feature type="compositionally biased region" description="Low complexity" evidence="4">
    <location>
        <begin position="117"/>
        <end position="136"/>
    </location>
</feature>
<evidence type="ECO:0000313" key="6">
    <source>
        <dbReference type="EMBL" id="KAF5353049.1"/>
    </source>
</evidence>
<dbReference type="SMART" id="SM00398">
    <property type="entry name" value="HMG"/>
    <property type="match status" value="1"/>
</dbReference>
<dbReference type="GO" id="GO:0005634">
    <property type="term" value="C:nucleus"/>
    <property type="evidence" value="ECO:0007669"/>
    <property type="project" value="UniProtKB-UniRule"/>
</dbReference>
<dbReference type="InterPro" id="IPR009071">
    <property type="entry name" value="HMG_box_dom"/>
</dbReference>
<name>A0A8H5D4N7_9AGAR</name>
<protein>
    <recommendedName>
        <fullName evidence="5">HMG box domain-containing protein</fullName>
    </recommendedName>
</protein>
<comment type="caution">
    <text evidence="6">The sequence shown here is derived from an EMBL/GenBank/DDBJ whole genome shotgun (WGS) entry which is preliminary data.</text>
</comment>
<evidence type="ECO:0000259" key="5">
    <source>
        <dbReference type="PROSITE" id="PS50118"/>
    </source>
</evidence>
<feature type="compositionally biased region" description="Low complexity" evidence="4">
    <location>
        <begin position="423"/>
        <end position="445"/>
    </location>
</feature>
<feature type="compositionally biased region" description="Basic and acidic residues" evidence="4">
    <location>
        <begin position="238"/>
        <end position="251"/>
    </location>
</feature>
<evidence type="ECO:0000256" key="3">
    <source>
        <dbReference type="PROSITE-ProRule" id="PRU00267"/>
    </source>
</evidence>
<feature type="region of interest" description="Disordered" evidence="4">
    <location>
        <begin position="211"/>
        <end position="271"/>
    </location>
</feature>
<evidence type="ECO:0000256" key="1">
    <source>
        <dbReference type="ARBA" id="ARBA00023125"/>
    </source>
</evidence>
<sequence>MPVYRNADTADIFPRRSRRLSRQEPKHYDEEGFEYFDPTLLESRHNSPDPSSESTESRTISSHSHSRSPTPYCPSPSSRSLSPSPFPSPVPHAVRRLSTTFQNGSRRHSGTHIDPASISPSTSTSTSTSSHTYSRTQPKRIPRPPNAFMLFRSHFWSTQKDRIAERDHRQISRMVGVLWNEMPQDQKEVYRLKAVEVKKEHMKRFPNYRYAPSRDGGFKKPADRRNSSASVGKGVKARRVEVQHRVKKEVAARPSATVMSTKKPRVSKDYTEVEVKKETERYMPSPKVEEEEVKMEQDIEAVAEEEADMYVDDDDVKYEEATASYFSLSTHDVAYSPGYHYKSQLDSDDEDEPEFVPTEDIPPLHLSAPALSPAAATFPVVVKAEEKQPETPKAASISPIPHSYLHIDPQFGIRPDRHHVNGSPSPRRGSSSSSASSSSFSLSSMSSFSSFTTTTASSSKSRQSSAFRASAAATVKAKVENEGSLLFSGSASSVRTADFSSSSHLSNPFSQSATPDTWLGTATITQPDADDDHLHYFYSSAQSLDASSEQFASGAPPECFLDELLESFQMGVGLDPMSLDTMFEELVEMPLPLPEESKKW</sequence>
<dbReference type="PANTHER" id="PTHR45789">
    <property type="entry name" value="FI18025P1"/>
    <property type="match status" value="1"/>
</dbReference>
<dbReference type="GO" id="GO:0000981">
    <property type="term" value="F:DNA-binding transcription factor activity, RNA polymerase II-specific"/>
    <property type="evidence" value="ECO:0007669"/>
    <property type="project" value="TreeGrafter"/>
</dbReference>
<accession>A0A8H5D4N7</accession>
<keyword evidence="7" id="KW-1185">Reference proteome</keyword>
<keyword evidence="1 3" id="KW-0238">DNA-binding</keyword>
<dbReference type="InterPro" id="IPR051356">
    <property type="entry name" value="SOX/SOX-like_TF"/>
</dbReference>
<feature type="compositionally biased region" description="Basic and acidic residues" evidence="4">
    <location>
        <begin position="216"/>
        <end position="226"/>
    </location>
</feature>
<dbReference type="EMBL" id="JAACJM010000064">
    <property type="protein sequence ID" value="KAF5353049.1"/>
    <property type="molecule type" value="Genomic_DNA"/>
</dbReference>
<dbReference type="Gene3D" id="1.10.30.10">
    <property type="entry name" value="High mobility group box domain"/>
    <property type="match status" value="1"/>
</dbReference>
<proteinExistence type="predicted"/>
<dbReference type="PROSITE" id="PS50118">
    <property type="entry name" value="HMG_BOX_2"/>
    <property type="match status" value="1"/>
</dbReference>
<feature type="region of interest" description="Disordered" evidence="4">
    <location>
        <begin position="408"/>
        <end position="445"/>
    </location>
</feature>
<feature type="domain" description="HMG box" evidence="5">
    <location>
        <begin position="141"/>
        <end position="209"/>
    </location>
</feature>
<gene>
    <name evidence="6" type="ORF">D9758_008795</name>
</gene>
<dbReference type="AlphaFoldDB" id="A0A8H5D4N7"/>
<feature type="region of interest" description="Disordered" evidence="4">
    <location>
        <begin position="1"/>
        <end position="145"/>
    </location>
</feature>
<dbReference type="OrthoDB" id="6247875at2759"/>
<dbReference type="PANTHER" id="PTHR45789:SF2">
    <property type="entry name" value="FI18025P1"/>
    <property type="match status" value="1"/>
</dbReference>
<feature type="DNA-binding region" description="HMG box" evidence="3">
    <location>
        <begin position="141"/>
        <end position="209"/>
    </location>
</feature>
<feature type="compositionally biased region" description="Basic and acidic residues" evidence="4">
    <location>
        <begin position="21"/>
        <end position="30"/>
    </location>
</feature>
<evidence type="ECO:0000313" key="7">
    <source>
        <dbReference type="Proteomes" id="UP000559256"/>
    </source>
</evidence>